<evidence type="ECO:0000313" key="2">
    <source>
        <dbReference type="EMBL" id="GLJ62333.1"/>
    </source>
</evidence>
<comment type="caution">
    <text evidence="2">The sequence shown here is derived from an EMBL/GenBank/DDBJ whole genome shotgun (WGS) entry which is preliminary data.</text>
</comment>
<accession>A0A9W6H597</accession>
<dbReference type="InterPro" id="IPR036188">
    <property type="entry name" value="FAD/NAD-bd_sf"/>
</dbReference>
<keyword evidence="3" id="KW-1185">Reference proteome</keyword>
<dbReference type="AlphaFoldDB" id="A0A9W6H597"/>
<dbReference type="SUPFAM" id="SSF51905">
    <property type="entry name" value="FAD/NAD(P)-binding domain"/>
    <property type="match status" value="1"/>
</dbReference>
<evidence type="ECO:0000259" key="1">
    <source>
        <dbReference type="Pfam" id="PF13454"/>
    </source>
</evidence>
<dbReference type="InterPro" id="IPR038732">
    <property type="entry name" value="HpyO/CreE_NAD-binding"/>
</dbReference>
<name>A0A9W6H597_9MICO</name>
<organism evidence="2 3">
    <name type="scientific">Microbacterium barkeri</name>
    <dbReference type="NCBI Taxonomy" id="33917"/>
    <lineage>
        <taxon>Bacteria</taxon>
        <taxon>Bacillati</taxon>
        <taxon>Actinomycetota</taxon>
        <taxon>Actinomycetes</taxon>
        <taxon>Micrococcales</taxon>
        <taxon>Microbacteriaceae</taxon>
        <taxon>Microbacterium</taxon>
    </lineage>
</organism>
<protein>
    <submittedName>
        <fullName evidence="2">Exopolyphosphatase</fullName>
    </submittedName>
</protein>
<sequence>MEGMPTTARPVIAIVGGGPRGVSLLERIGANLPRGAALDVHLIDDTQIGAGRIWRTDQPRELCMNTLADAVTLFTDDAASIAGPIRPGPTLYEWCQLVRHGAHGGADAVVSRIPEAHVAAFARVPVRPGLADEYSAELRAQRPESHPSRALYGEYIAWCLAHAKATLPAGVRVHEHLARVVGARRHDGRDILDLGDREIAADAVVAATGWLERTVTAEERRILGAVDAHPSLIWVRPDSPADQSLDRVPDRAEAIVRGLGMGFFDAMALLSVGRGGRFADDAGAPGGLRYEPSGREPLLHVTSRRGVPFRAKTLYGSLPPRAPQHHLRAVDWTAVPRPIDFDGRVWPLILRDAFADYHTTLARVKPEAVDLRAALDAIRSAPLEATGAATRERIAVLADAVSPFVADPDDRLDLAAAILPGEGATWASPAEYASWVERFVLDDLAEAERGLDSPLKAALWSIASARGVVSRIGAFGGFDAESRAAGFRALMTVGGMVGSGPPAFRSRQLLALMRAGIVRFIGPGAAVTSADGAFHASSPAVSGSGVSAPVLVDAWMHAHDVAETADPLVRSLAADGRVRPFEAPSRASGGVATGGFDIEPATGRLVHADGTVDPSFHVAGIPIDETMHDAIISPMPRTDPTMLRETDRVARSLIAAAAASDHGSTT</sequence>
<feature type="domain" description="FAD-dependent urate hydroxylase HpyO/Asp monooxygenase CreE-like FAD/NAD(P)-binding" evidence="1">
    <location>
        <begin position="13"/>
        <end position="209"/>
    </location>
</feature>
<dbReference type="Pfam" id="PF13454">
    <property type="entry name" value="NAD_binding_9"/>
    <property type="match status" value="1"/>
</dbReference>
<reference evidence="2" key="1">
    <citation type="journal article" date="2014" name="Int. J. Syst. Evol. Microbiol.">
        <title>Complete genome sequence of Corynebacterium casei LMG S-19264T (=DSM 44701T), isolated from a smear-ripened cheese.</title>
        <authorList>
            <consortium name="US DOE Joint Genome Institute (JGI-PGF)"/>
            <person name="Walter F."/>
            <person name="Albersmeier A."/>
            <person name="Kalinowski J."/>
            <person name="Ruckert C."/>
        </authorList>
    </citation>
    <scope>NUCLEOTIDE SEQUENCE</scope>
    <source>
        <strain evidence="2">VKM Ac-1020</strain>
    </source>
</reference>
<dbReference type="Proteomes" id="UP001142462">
    <property type="component" value="Unassembled WGS sequence"/>
</dbReference>
<reference evidence="2" key="2">
    <citation type="submission" date="2023-01" db="EMBL/GenBank/DDBJ databases">
        <authorList>
            <person name="Sun Q."/>
            <person name="Evtushenko L."/>
        </authorList>
    </citation>
    <scope>NUCLEOTIDE SEQUENCE</scope>
    <source>
        <strain evidence="2">VKM Ac-1020</strain>
    </source>
</reference>
<evidence type="ECO:0000313" key="3">
    <source>
        <dbReference type="Proteomes" id="UP001142462"/>
    </source>
</evidence>
<gene>
    <name evidence="2" type="ORF">GCM10017576_24630</name>
</gene>
<dbReference type="EMBL" id="BSEJ01000012">
    <property type="protein sequence ID" value="GLJ62333.1"/>
    <property type="molecule type" value="Genomic_DNA"/>
</dbReference>
<dbReference type="InterPro" id="IPR052189">
    <property type="entry name" value="L-asp_N-monooxygenase_NS-form"/>
</dbReference>
<dbReference type="PANTHER" id="PTHR40254:SF1">
    <property type="entry name" value="BLR0577 PROTEIN"/>
    <property type="match status" value="1"/>
</dbReference>
<proteinExistence type="predicted"/>
<dbReference type="PANTHER" id="PTHR40254">
    <property type="entry name" value="BLR0577 PROTEIN"/>
    <property type="match status" value="1"/>
</dbReference>